<keyword evidence="2 5" id="KW-0378">Hydrolase</keyword>
<dbReference type="PANTHER" id="PTHR11070">
    <property type="entry name" value="UVRD / RECB / PCRA DNA HELICASE FAMILY MEMBER"/>
    <property type="match status" value="1"/>
</dbReference>
<evidence type="ECO:0000256" key="3">
    <source>
        <dbReference type="ARBA" id="ARBA00022806"/>
    </source>
</evidence>
<name>A0ABT9D6M8_9CELL</name>
<proteinExistence type="predicted"/>
<keyword evidence="1 5" id="KW-0547">Nucleotide-binding</keyword>
<feature type="binding site" evidence="5">
    <location>
        <begin position="265"/>
        <end position="272"/>
    </location>
    <ligand>
        <name>ATP</name>
        <dbReference type="ChEBI" id="CHEBI:30616"/>
    </ligand>
</feature>
<dbReference type="SUPFAM" id="SSF52540">
    <property type="entry name" value="P-loop containing nucleoside triphosphate hydrolases"/>
    <property type="match status" value="1"/>
</dbReference>
<keyword evidence="4 5" id="KW-0067">ATP-binding</keyword>
<organism evidence="7 8">
    <name type="scientific">Actinotalea lenta</name>
    <dbReference type="NCBI Taxonomy" id="3064654"/>
    <lineage>
        <taxon>Bacteria</taxon>
        <taxon>Bacillati</taxon>
        <taxon>Actinomycetota</taxon>
        <taxon>Actinomycetes</taxon>
        <taxon>Micrococcales</taxon>
        <taxon>Cellulomonadaceae</taxon>
        <taxon>Actinotalea</taxon>
    </lineage>
</organism>
<reference evidence="7 8" key="1">
    <citation type="submission" date="2023-07" db="EMBL/GenBank/DDBJ databases">
        <title>Description of novel actinomycetes strains, isolated from tidal flat sediment.</title>
        <authorList>
            <person name="Lu C."/>
        </authorList>
    </citation>
    <scope>NUCLEOTIDE SEQUENCE [LARGE SCALE GENOMIC DNA]</scope>
    <source>
        <strain evidence="7 8">SYSU T00b441</strain>
    </source>
</reference>
<evidence type="ECO:0000313" key="8">
    <source>
        <dbReference type="Proteomes" id="UP001232536"/>
    </source>
</evidence>
<dbReference type="RefSeq" id="WP_304599719.1">
    <property type="nucleotide sequence ID" value="NZ_JAUQYP010000001.1"/>
</dbReference>
<accession>A0ABT9D6M8</accession>
<gene>
    <name evidence="7" type="ORF">Q6348_02315</name>
</gene>
<dbReference type="PANTHER" id="PTHR11070:SF45">
    <property type="entry name" value="DNA 3'-5' HELICASE"/>
    <property type="match status" value="1"/>
</dbReference>
<dbReference type="PROSITE" id="PS51198">
    <property type="entry name" value="UVRD_HELICASE_ATP_BIND"/>
    <property type="match status" value="1"/>
</dbReference>
<evidence type="ECO:0000313" key="7">
    <source>
        <dbReference type="EMBL" id="MDO8106026.1"/>
    </source>
</evidence>
<evidence type="ECO:0000256" key="4">
    <source>
        <dbReference type="ARBA" id="ARBA00022840"/>
    </source>
</evidence>
<keyword evidence="8" id="KW-1185">Reference proteome</keyword>
<sequence length="690" mass="73690">MASTAFLSTDRHRHLAPLRACSSTAPRVASTADAPVAAAVPGPDAGREGARESVARSLVALASVGHHVFRDPRPPRDRRHHAALVLVGPGGVFLLDVAEDLQVEGDQVLHGDRDVTDDVLALADVAYRAEGELVEVGLAPGEVRPVVVVTDARGVDRRIGPVRLVGEADLLRHVASYGSRLPAVEVELVLARLREMLPDLVPVVLELPEVPTPHDGRTHPSTLDVDEALVAGAAARPVESWMAVLDPAQAALVRRSFNGPCRIRGGAGTGKTLVGLHRAAYLARSRPGTVLVTSLVQTLPDVLRHQLAALAPDVADRVQLVCVQEWARRLLAARGVRVAVDESIARIAFDDAFAALAPDNPLHVPDCGPGYWRVEISKVIKGRGITDLAGYLDIARTGRRYPMSRDQRAALWELYRAYERRLGALGVHDADDLVLMAADELRRRPLDVPYSAVIVDEVQDLTAAGVRLLHGLVGDVRDGLTLIGDVQQAVYPGGWTLADVGVSVAGRGVVLTTNYRNTAQILDLAHRVVAGDEVTDLDGGVVSGERPEQVRRNGAEPVLERCGSRREQHVAMIARARTVARDAGTAGVAVLCATNGAAVHAADALRAAGLSVLLLTDYDGTQVAAVKVGTIKRAKGLEFSHVLLPDVCAELLERGDPPAGAADRERWELQRRELHSAITRARDGLWLGVA</sequence>
<protein>
    <submittedName>
        <fullName evidence="7">AAA family ATPase</fullName>
    </submittedName>
</protein>
<dbReference type="InterPro" id="IPR027417">
    <property type="entry name" value="P-loop_NTPase"/>
</dbReference>
<dbReference type="Pfam" id="PF00580">
    <property type="entry name" value="UvrD-helicase"/>
    <property type="match status" value="1"/>
</dbReference>
<dbReference type="Proteomes" id="UP001232536">
    <property type="component" value="Unassembled WGS sequence"/>
</dbReference>
<feature type="domain" description="UvrD-like helicase ATP-binding" evidence="6">
    <location>
        <begin position="244"/>
        <end position="518"/>
    </location>
</feature>
<dbReference type="EMBL" id="JAUQYP010000001">
    <property type="protein sequence ID" value="MDO8106026.1"/>
    <property type="molecule type" value="Genomic_DNA"/>
</dbReference>
<dbReference type="InterPro" id="IPR000212">
    <property type="entry name" value="DNA_helicase_UvrD/REP"/>
</dbReference>
<evidence type="ECO:0000256" key="2">
    <source>
        <dbReference type="ARBA" id="ARBA00022801"/>
    </source>
</evidence>
<comment type="caution">
    <text evidence="7">The sequence shown here is derived from an EMBL/GenBank/DDBJ whole genome shotgun (WGS) entry which is preliminary data.</text>
</comment>
<evidence type="ECO:0000259" key="6">
    <source>
        <dbReference type="PROSITE" id="PS51198"/>
    </source>
</evidence>
<keyword evidence="3 5" id="KW-0347">Helicase</keyword>
<evidence type="ECO:0000256" key="1">
    <source>
        <dbReference type="ARBA" id="ARBA00022741"/>
    </source>
</evidence>
<dbReference type="InterPro" id="IPR014016">
    <property type="entry name" value="UvrD-like_ATP-bd"/>
</dbReference>
<dbReference type="Gene3D" id="1.10.10.160">
    <property type="match status" value="1"/>
</dbReference>
<evidence type="ECO:0000256" key="5">
    <source>
        <dbReference type="PROSITE-ProRule" id="PRU00560"/>
    </source>
</evidence>
<dbReference type="InterPro" id="IPR013986">
    <property type="entry name" value="DExx_box_DNA_helicase_dom_sf"/>
</dbReference>
<dbReference type="Gene3D" id="3.40.50.300">
    <property type="entry name" value="P-loop containing nucleotide triphosphate hydrolases"/>
    <property type="match status" value="2"/>
</dbReference>